<sequence length="112" mass="13230">MRIKPFFLILIVLQISIFLNCGTIFGIFQTYSYEKRMENRKSSMILGMPTDHSPIFAGVNFEYSMMKFLKAENIYFYLLILDFPLTILMDSVFLPISVPLSIHHYYKDKQQL</sequence>
<gene>
    <name evidence="2" type="ORF">Lepto782_09130</name>
</gene>
<keyword evidence="1" id="KW-0472">Membrane</keyword>
<evidence type="ECO:0000313" key="3">
    <source>
        <dbReference type="Proteomes" id="UP000663124"/>
    </source>
</evidence>
<name>A0AAP9WF86_LEPIR</name>
<dbReference type="AlphaFoldDB" id="A0AAP9WF86"/>
<feature type="transmembrane region" description="Helical" evidence="1">
    <location>
        <begin position="74"/>
        <end position="96"/>
    </location>
</feature>
<protein>
    <submittedName>
        <fullName evidence="2">YceK/YidQ family lipoprotein</fullName>
    </submittedName>
</protein>
<proteinExistence type="predicted"/>
<keyword evidence="1" id="KW-1133">Transmembrane helix</keyword>
<organism evidence="2 3">
    <name type="scientific">Leptospira interrogans serovar Canicola</name>
    <dbReference type="NCBI Taxonomy" id="211880"/>
    <lineage>
        <taxon>Bacteria</taxon>
        <taxon>Pseudomonadati</taxon>
        <taxon>Spirochaetota</taxon>
        <taxon>Spirochaetia</taxon>
        <taxon>Leptospirales</taxon>
        <taxon>Leptospiraceae</taxon>
        <taxon>Leptospira</taxon>
    </lineage>
</organism>
<keyword evidence="2" id="KW-0449">Lipoprotein</keyword>
<reference evidence="2" key="1">
    <citation type="submission" date="2019-09" db="EMBL/GenBank/DDBJ databases">
        <title>Comparative Genomics of Leptospira interrogans Reveals Genome Plasticity - A Common Adaptive Strategy for Survival in Various Hosts.</title>
        <authorList>
            <person name="Ramli S.R."/>
            <person name="Bunk B."/>
            <person name="Goris M."/>
            <person name="Bhuju S."/>
            <person name="Jarek M."/>
            <person name="Sproer C."/>
            <person name="Mustakim S."/>
            <person name="Strommenger B."/>
            <person name="Pessler F."/>
        </authorList>
    </citation>
    <scope>NUCLEOTIDE SEQUENCE</scope>
    <source>
        <strain evidence="2">782</strain>
    </source>
</reference>
<dbReference type="Proteomes" id="UP000663124">
    <property type="component" value="Chromosome 1"/>
</dbReference>
<dbReference type="RefSeq" id="WP_020380978.1">
    <property type="nucleotide sequence ID" value="NZ_CP043884.1"/>
</dbReference>
<feature type="transmembrane region" description="Helical" evidence="1">
    <location>
        <begin position="6"/>
        <end position="31"/>
    </location>
</feature>
<evidence type="ECO:0000256" key="1">
    <source>
        <dbReference type="SAM" id="Phobius"/>
    </source>
</evidence>
<keyword evidence="1" id="KW-0812">Transmembrane</keyword>
<dbReference type="EMBL" id="CP043884">
    <property type="protein sequence ID" value="QOI44493.1"/>
    <property type="molecule type" value="Genomic_DNA"/>
</dbReference>
<evidence type="ECO:0000313" key="2">
    <source>
        <dbReference type="EMBL" id="QOI44493.1"/>
    </source>
</evidence>
<accession>A0AAP9WF86</accession>